<keyword evidence="3" id="KW-1185">Reference proteome</keyword>
<dbReference type="EnsemblMetazoa" id="XM_050643812.1">
    <property type="protein sequence ID" value="XP_050499769.1"/>
    <property type="gene ID" value="LOC114330403"/>
</dbReference>
<proteinExistence type="predicted"/>
<accession>A0ABM5JPA7</accession>
<evidence type="ECO:0000313" key="3">
    <source>
        <dbReference type="Proteomes" id="UP001652700"/>
    </source>
</evidence>
<evidence type="ECO:0008006" key="4">
    <source>
        <dbReference type="Google" id="ProtNLM"/>
    </source>
</evidence>
<evidence type="ECO:0000313" key="2">
    <source>
        <dbReference type="EnsemblMetazoa" id="XP_050499769.1"/>
    </source>
</evidence>
<name>A0ABM5JPA7_DIAVI</name>
<feature type="region of interest" description="Disordered" evidence="1">
    <location>
        <begin position="191"/>
        <end position="215"/>
    </location>
</feature>
<dbReference type="GeneID" id="114330403"/>
<reference evidence="2" key="1">
    <citation type="submission" date="2025-05" db="UniProtKB">
        <authorList>
            <consortium name="EnsemblMetazoa"/>
        </authorList>
    </citation>
    <scope>IDENTIFICATION</scope>
</reference>
<organism evidence="2 3">
    <name type="scientific">Diabrotica virgifera virgifera</name>
    <name type="common">western corn rootworm</name>
    <dbReference type="NCBI Taxonomy" id="50390"/>
    <lineage>
        <taxon>Eukaryota</taxon>
        <taxon>Metazoa</taxon>
        <taxon>Ecdysozoa</taxon>
        <taxon>Arthropoda</taxon>
        <taxon>Hexapoda</taxon>
        <taxon>Insecta</taxon>
        <taxon>Pterygota</taxon>
        <taxon>Neoptera</taxon>
        <taxon>Endopterygota</taxon>
        <taxon>Coleoptera</taxon>
        <taxon>Polyphaga</taxon>
        <taxon>Cucujiformia</taxon>
        <taxon>Chrysomeloidea</taxon>
        <taxon>Chrysomelidae</taxon>
        <taxon>Galerucinae</taxon>
        <taxon>Diabroticina</taxon>
        <taxon>Diabroticites</taxon>
        <taxon>Diabrotica</taxon>
    </lineage>
</organism>
<protein>
    <recommendedName>
        <fullName evidence="4">KRAB-A domain-containing protein 2-like</fullName>
    </recommendedName>
</protein>
<sequence>MGESIENLKKEFEDGLNKLYVETSSRSTLLLESDYKKLIYEVKEAQELRRFGKGLSSKQYRRLNRYEVLNIGENEHLIAKRQTNEEEIKFFVYREQLFDIVHTAHINIGHKSERGMEHELKKKYANITREIINLYLSKCQFCQLKKKNPKKGLVVKPIISKYMDCRCQAQVNEEQNDEDNEDSSQIMANNSSLSSIVPPHEPTLKRARSSKTTNEQQIPHIAIAWGEKLLQLDPQQRNLAEKAINDVLFEASQGTLHRHSVKINDGFSYPSSTVTSPVSSVDIPAYGPSQQDQGSLKLEPI</sequence>
<feature type="region of interest" description="Disordered" evidence="1">
    <location>
        <begin position="280"/>
        <end position="301"/>
    </location>
</feature>
<dbReference type="Proteomes" id="UP001652700">
    <property type="component" value="Unplaced"/>
</dbReference>
<evidence type="ECO:0000256" key="1">
    <source>
        <dbReference type="SAM" id="MobiDB-lite"/>
    </source>
</evidence>
<dbReference type="RefSeq" id="XP_050499769.1">
    <property type="nucleotide sequence ID" value="XM_050643812.1"/>
</dbReference>